<protein>
    <submittedName>
        <fullName evidence="1">Uncharacterized protein</fullName>
    </submittedName>
</protein>
<name>A0ACC2XT19_9TREE</name>
<dbReference type="Proteomes" id="UP001234202">
    <property type="component" value="Unassembled WGS sequence"/>
</dbReference>
<reference evidence="1" key="1">
    <citation type="submission" date="2023-04" db="EMBL/GenBank/DDBJ databases">
        <title>Draft Genome sequencing of Naganishia species isolated from polar environments using Oxford Nanopore Technology.</title>
        <authorList>
            <person name="Leo P."/>
            <person name="Venkateswaran K."/>
        </authorList>
    </citation>
    <scope>NUCLEOTIDE SEQUENCE</scope>
    <source>
        <strain evidence="1">DBVPG 5303</strain>
    </source>
</reference>
<evidence type="ECO:0000313" key="1">
    <source>
        <dbReference type="EMBL" id="KAJ9127178.1"/>
    </source>
</evidence>
<gene>
    <name evidence="1" type="ORF">QFC24_001415</name>
</gene>
<proteinExistence type="predicted"/>
<keyword evidence="2" id="KW-1185">Reference proteome</keyword>
<dbReference type="EMBL" id="JASBWV010000003">
    <property type="protein sequence ID" value="KAJ9127178.1"/>
    <property type="molecule type" value="Genomic_DNA"/>
</dbReference>
<accession>A0ACC2XT19</accession>
<evidence type="ECO:0000313" key="2">
    <source>
        <dbReference type="Proteomes" id="UP001234202"/>
    </source>
</evidence>
<comment type="caution">
    <text evidence="1">The sequence shown here is derived from an EMBL/GenBank/DDBJ whole genome shotgun (WGS) entry which is preliminary data.</text>
</comment>
<sequence length="563" mass="60123">MLARARIPKSAMALSRAHRLPVARPLSPSVLQRVTGPRFSYPAGGFHIGSSRSYSVATPGAESDAAPIPTQQPTLAVASTDAASTSAASADVTNATVPAATHDILHASSTLPTQAEIATKILPQPPADALTPSIEQLIAANPDNISAVLNSQEAVHAAMRIGDLKLLGLDHNIVNVAGWLRDALEVIHVNAGLPWWGTIALAAGVMRLALFPLVARMNGNNARMQVIAPQQQLIMSKIQDASKRGDQAAQMIYSQELRKLWQKNDCSPFRTMLLPLVQVPLFMTFFFAIRGMTALPVPQLKEGGLLWFTDLVAADPYYILPTTSMLLTLAVIEVSEGSVNAVSQILTVQYSQVGSDGTSKEITAGNKSQGHMKNGMRAATIIAIPFIAAMPAGLTFYWTFSNSLTLLQAATLKNNTIRRLLNIPVPPPQPKFKGIKVEKPPTMLESIRALRDVLTDRWSKAKENAETYQKSNGSTGAKRPAPRLAGLEQSEIIREATPFPVAATAEPIVASSTSDVATASAAATPATKTASTRKSAAQVKTVSPAQAEKDARVAAARLRRQRK</sequence>
<organism evidence="1 2">
    <name type="scientific">Naganishia onofrii</name>
    <dbReference type="NCBI Taxonomy" id="1851511"/>
    <lineage>
        <taxon>Eukaryota</taxon>
        <taxon>Fungi</taxon>
        <taxon>Dikarya</taxon>
        <taxon>Basidiomycota</taxon>
        <taxon>Agaricomycotina</taxon>
        <taxon>Tremellomycetes</taxon>
        <taxon>Filobasidiales</taxon>
        <taxon>Filobasidiaceae</taxon>
        <taxon>Naganishia</taxon>
    </lineage>
</organism>